<dbReference type="PANTHER" id="PTHR22617:SF41">
    <property type="entry name" value="CHEMOTAXIS SIGNAL TRANSDUCTION SYSTEM ADAPTOR PROTEIN CHEW"/>
    <property type="match status" value="1"/>
</dbReference>
<evidence type="ECO:0000256" key="3">
    <source>
        <dbReference type="ARBA" id="ARBA00022490"/>
    </source>
</evidence>
<dbReference type="GO" id="GO:0007165">
    <property type="term" value="P:signal transduction"/>
    <property type="evidence" value="ECO:0007669"/>
    <property type="project" value="InterPro"/>
</dbReference>
<evidence type="ECO:0000256" key="4">
    <source>
        <dbReference type="ARBA" id="ARBA00022500"/>
    </source>
</evidence>
<comment type="subcellular location">
    <subcellularLocation>
        <location evidence="1">Cytoplasm</location>
    </subcellularLocation>
</comment>
<reference evidence="6 7" key="1">
    <citation type="submission" date="2019-06" db="EMBL/GenBank/DDBJ databases">
        <title>Whole genome shotgun sequence of Zoogloea ramigera NBRC 15342.</title>
        <authorList>
            <person name="Hosoyama A."/>
            <person name="Uohara A."/>
            <person name="Ohji S."/>
            <person name="Ichikawa N."/>
        </authorList>
    </citation>
    <scope>NUCLEOTIDE SEQUENCE [LARGE SCALE GENOMIC DNA]</scope>
    <source>
        <strain evidence="6 7">NBRC 15342</strain>
    </source>
</reference>
<name>A0A4Y4D3J2_ZOORA</name>
<evidence type="ECO:0000256" key="2">
    <source>
        <dbReference type="ARBA" id="ARBA00021483"/>
    </source>
</evidence>
<dbReference type="InterPro" id="IPR039315">
    <property type="entry name" value="CheW"/>
</dbReference>
<dbReference type="OrthoDB" id="9790406at2"/>
<organism evidence="6 7">
    <name type="scientific">Zoogloea ramigera</name>
    <dbReference type="NCBI Taxonomy" id="350"/>
    <lineage>
        <taxon>Bacteria</taxon>
        <taxon>Pseudomonadati</taxon>
        <taxon>Pseudomonadota</taxon>
        <taxon>Betaproteobacteria</taxon>
        <taxon>Rhodocyclales</taxon>
        <taxon>Zoogloeaceae</taxon>
        <taxon>Zoogloea</taxon>
    </lineage>
</organism>
<dbReference type="SMART" id="SM00260">
    <property type="entry name" value="CheW"/>
    <property type="match status" value="1"/>
</dbReference>
<keyword evidence="3" id="KW-0963">Cytoplasm</keyword>
<dbReference type="InterPro" id="IPR036061">
    <property type="entry name" value="CheW-like_dom_sf"/>
</dbReference>
<dbReference type="Pfam" id="PF01584">
    <property type="entry name" value="CheW"/>
    <property type="match status" value="1"/>
</dbReference>
<sequence>MSPQPASPASLAVAGAKAPVAVESSPAQYLTFLLGGEMFAVGILNIKEIIEYGSVTEIPMVPPFIRGVINLRGAVVPVIDLASRFGGKRSEISRRTCIVIIELAENDERQDIGVVVDAVSEVLEIPATEIEPPPSFGARIRADFIKGMGKVNGKFVILLEVDKVLSVDEIASLSQLGNEGGTDVSTGGAPSA</sequence>
<dbReference type="EMBL" id="BJNV01000079">
    <property type="protein sequence ID" value="GEC97350.1"/>
    <property type="molecule type" value="Genomic_DNA"/>
</dbReference>
<proteinExistence type="predicted"/>
<dbReference type="SUPFAM" id="SSF50341">
    <property type="entry name" value="CheW-like"/>
    <property type="match status" value="1"/>
</dbReference>
<feature type="domain" description="CheW-like" evidence="5">
    <location>
        <begin position="26"/>
        <end position="170"/>
    </location>
</feature>
<dbReference type="GO" id="GO:0005829">
    <property type="term" value="C:cytosol"/>
    <property type="evidence" value="ECO:0007669"/>
    <property type="project" value="TreeGrafter"/>
</dbReference>
<dbReference type="GO" id="GO:0006935">
    <property type="term" value="P:chemotaxis"/>
    <property type="evidence" value="ECO:0007669"/>
    <property type="project" value="UniProtKB-KW"/>
</dbReference>
<dbReference type="PROSITE" id="PS50851">
    <property type="entry name" value="CHEW"/>
    <property type="match status" value="1"/>
</dbReference>
<evidence type="ECO:0000313" key="6">
    <source>
        <dbReference type="EMBL" id="GEC97350.1"/>
    </source>
</evidence>
<dbReference type="InterPro" id="IPR002545">
    <property type="entry name" value="CheW-lke_dom"/>
</dbReference>
<dbReference type="CDD" id="cd00732">
    <property type="entry name" value="CheW"/>
    <property type="match status" value="1"/>
</dbReference>
<evidence type="ECO:0000256" key="1">
    <source>
        <dbReference type="ARBA" id="ARBA00004496"/>
    </source>
</evidence>
<accession>A0A4Y4D3J2</accession>
<evidence type="ECO:0000259" key="5">
    <source>
        <dbReference type="PROSITE" id="PS50851"/>
    </source>
</evidence>
<gene>
    <name evidence="6" type="ORF">ZRA01_34230</name>
</gene>
<comment type="caution">
    <text evidence="6">The sequence shown here is derived from an EMBL/GenBank/DDBJ whole genome shotgun (WGS) entry which is preliminary data.</text>
</comment>
<keyword evidence="4" id="KW-0145">Chemotaxis</keyword>
<dbReference type="FunFam" id="2.40.50.180:FF:000002">
    <property type="entry name" value="Chemotaxis protein CheW"/>
    <property type="match status" value="1"/>
</dbReference>
<dbReference type="Gene3D" id="2.40.50.180">
    <property type="entry name" value="CheA-289, Domain 4"/>
    <property type="match status" value="1"/>
</dbReference>
<dbReference type="RefSeq" id="WP_141354567.1">
    <property type="nucleotide sequence ID" value="NZ_BJNV01000079.1"/>
</dbReference>
<dbReference type="Gene3D" id="2.30.30.40">
    <property type="entry name" value="SH3 Domains"/>
    <property type="match status" value="1"/>
</dbReference>
<protein>
    <recommendedName>
        <fullName evidence="2">Chemotaxis protein CheW</fullName>
    </recommendedName>
</protein>
<evidence type="ECO:0000313" key="7">
    <source>
        <dbReference type="Proteomes" id="UP000318422"/>
    </source>
</evidence>
<dbReference type="AlphaFoldDB" id="A0A4Y4D3J2"/>
<dbReference type="Proteomes" id="UP000318422">
    <property type="component" value="Unassembled WGS sequence"/>
</dbReference>
<dbReference type="PANTHER" id="PTHR22617">
    <property type="entry name" value="CHEMOTAXIS SENSOR HISTIDINE KINASE-RELATED"/>
    <property type="match status" value="1"/>
</dbReference>
<keyword evidence="7" id="KW-1185">Reference proteome</keyword>